<dbReference type="PANTHER" id="PTHR48098:SF3">
    <property type="entry name" value="IRON(III) ENTEROBACTIN ESTERASE"/>
    <property type="match status" value="1"/>
</dbReference>
<reference evidence="1 2" key="1">
    <citation type="submission" date="2023-02" db="EMBL/GenBank/DDBJ databases">
        <title>Genome sequence of Mucilaginibacter jinjuensis strain KACC 16571.</title>
        <authorList>
            <person name="Kim S."/>
            <person name="Heo J."/>
            <person name="Kwon S.-W."/>
        </authorList>
    </citation>
    <scope>NUCLEOTIDE SEQUENCE [LARGE SCALE GENOMIC DNA]</scope>
    <source>
        <strain evidence="1 2">KACC 16571</strain>
    </source>
</reference>
<name>A0ABY7TF52_9SPHI</name>
<dbReference type="PANTHER" id="PTHR48098">
    <property type="entry name" value="ENTEROCHELIN ESTERASE-RELATED"/>
    <property type="match status" value="1"/>
</dbReference>
<organism evidence="1 2">
    <name type="scientific">Mucilaginibacter jinjuensis</name>
    <dbReference type="NCBI Taxonomy" id="1176721"/>
    <lineage>
        <taxon>Bacteria</taxon>
        <taxon>Pseudomonadati</taxon>
        <taxon>Bacteroidota</taxon>
        <taxon>Sphingobacteriia</taxon>
        <taxon>Sphingobacteriales</taxon>
        <taxon>Sphingobacteriaceae</taxon>
        <taxon>Mucilaginibacter</taxon>
    </lineage>
</organism>
<gene>
    <name evidence="1" type="ORF">PQO05_13925</name>
</gene>
<dbReference type="InterPro" id="IPR000801">
    <property type="entry name" value="Esterase-like"/>
</dbReference>
<sequence length="242" mass="28156">MNREYHKSYSIALQRDMELLIFGHAGKPILMFPTRMARFYDYENWGIIGALADRINNGDMQIFCVDSVDSESFYNHSISPADRIKRHIQYEQYILTEVIPLMHAKSDAAQIEVAGCSMGAYHAVNLCMKHPELFNKVVGMSGRYDLTKGVGYFKDLLDGYHDENIYFNMPLQFMANLQNQNALDAIKKLEIILTIGQTDPFLTNNVEFSNLLWNKGITNQFYVWDNYAHQPRSWRQMVRLYL</sequence>
<dbReference type="InterPro" id="IPR029058">
    <property type="entry name" value="AB_hydrolase_fold"/>
</dbReference>
<dbReference type="RefSeq" id="WP_273633524.1">
    <property type="nucleotide sequence ID" value="NZ_CP117167.1"/>
</dbReference>
<dbReference type="GO" id="GO:0016787">
    <property type="term" value="F:hydrolase activity"/>
    <property type="evidence" value="ECO:0007669"/>
    <property type="project" value="UniProtKB-KW"/>
</dbReference>
<keyword evidence="1" id="KW-0378">Hydrolase</keyword>
<dbReference type="Proteomes" id="UP001216139">
    <property type="component" value="Chromosome"/>
</dbReference>
<proteinExistence type="predicted"/>
<evidence type="ECO:0000313" key="2">
    <source>
        <dbReference type="Proteomes" id="UP001216139"/>
    </source>
</evidence>
<dbReference type="SUPFAM" id="SSF53474">
    <property type="entry name" value="alpha/beta-Hydrolases"/>
    <property type="match status" value="1"/>
</dbReference>
<dbReference type="EMBL" id="CP117167">
    <property type="protein sequence ID" value="WCT15032.1"/>
    <property type="molecule type" value="Genomic_DNA"/>
</dbReference>
<dbReference type="Gene3D" id="3.40.50.1820">
    <property type="entry name" value="alpha/beta hydrolase"/>
    <property type="match status" value="1"/>
</dbReference>
<dbReference type="Pfam" id="PF00756">
    <property type="entry name" value="Esterase"/>
    <property type="match status" value="1"/>
</dbReference>
<protein>
    <submittedName>
        <fullName evidence="1">Alpha/beta hydrolase-fold protein</fullName>
    </submittedName>
</protein>
<dbReference type="InterPro" id="IPR050583">
    <property type="entry name" value="Mycobacterial_A85_antigen"/>
</dbReference>
<keyword evidence="2" id="KW-1185">Reference proteome</keyword>
<evidence type="ECO:0000313" key="1">
    <source>
        <dbReference type="EMBL" id="WCT15032.1"/>
    </source>
</evidence>
<accession>A0ABY7TF52</accession>